<evidence type="ECO:0000256" key="1">
    <source>
        <dbReference type="SAM" id="MobiDB-lite"/>
    </source>
</evidence>
<evidence type="ECO:0000313" key="2">
    <source>
        <dbReference type="EMBL" id="TQF13634.1"/>
    </source>
</evidence>
<proteinExistence type="predicted"/>
<organism evidence="2 3">
    <name type="scientific">Myxococcus llanfairpwllgwyngyllgogerychwyrndrobwllllantysiliogogogochensis</name>
    <dbReference type="NCBI Taxonomy" id="2590453"/>
    <lineage>
        <taxon>Bacteria</taxon>
        <taxon>Pseudomonadati</taxon>
        <taxon>Myxococcota</taxon>
        <taxon>Myxococcia</taxon>
        <taxon>Myxococcales</taxon>
        <taxon>Cystobacterineae</taxon>
        <taxon>Myxococcaceae</taxon>
        <taxon>Myxococcus</taxon>
    </lineage>
</organism>
<gene>
    <name evidence="2" type="ORF">FJV41_22780</name>
</gene>
<comment type="caution">
    <text evidence="2">The sequence shown here is derived from an EMBL/GenBank/DDBJ whole genome shotgun (WGS) entry which is preliminary data.</text>
</comment>
<feature type="compositionally biased region" description="Basic and acidic residues" evidence="1">
    <location>
        <begin position="7"/>
        <end position="22"/>
    </location>
</feature>
<dbReference type="InterPro" id="IPR016039">
    <property type="entry name" value="Thiolase-like"/>
</dbReference>
<protein>
    <submittedName>
        <fullName evidence="2">Uncharacterized protein</fullName>
    </submittedName>
</protein>
<accession>A0A540WYU0</accession>
<sequence length="377" mass="39948">MRSLRQARLEGRAGDARGEAHDGGSLVSGAMPGVEVVGLGATTPVGLDVPTTATSVRAGLVRFAEAGLLNRAHERQVVSFLAEHYLPPLEVDGTRLSNTWIRLLRLSTYALAEACAGLTGAAPLLLALPEDRWGIQLPSSRVMMEQLARQSGVRLDVASSRVYRHGGAGGLLALRDAMRLLSTGQASTVIVGGLDTFNHPRRLAVLDSEDRLRPRGTDGFIPGEAASFLLLSTPGGARRFGLEPVARITHVGVGTEQGHRYSEEPYLGDGLAHAFQALFAGMPGNAPKVQCVFAGFNGESLPSKEWGVAYLRNAERFQEAHRIEHPADCVGDAGAALGPLMLVLAAERLRAGHVKGPTLVWSTSDLEGRAAALLQPT</sequence>
<dbReference type="Proteomes" id="UP000315369">
    <property type="component" value="Unassembled WGS sequence"/>
</dbReference>
<evidence type="ECO:0000313" key="3">
    <source>
        <dbReference type="Proteomes" id="UP000315369"/>
    </source>
</evidence>
<reference evidence="2 3" key="1">
    <citation type="submission" date="2019-06" db="EMBL/GenBank/DDBJ databases">
        <authorList>
            <person name="Livingstone P."/>
            <person name="Whitworth D."/>
        </authorList>
    </citation>
    <scope>NUCLEOTIDE SEQUENCE [LARGE SCALE GENOMIC DNA]</scope>
    <source>
        <strain evidence="2 3">AM401</strain>
    </source>
</reference>
<dbReference type="EMBL" id="VIFM01000093">
    <property type="protein sequence ID" value="TQF13634.1"/>
    <property type="molecule type" value="Genomic_DNA"/>
</dbReference>
<name>A0A540WYU0_9BACT</name>
<dbReference type="Gene3D" id="3.40.47.10">
    <property type="match status" value="1"/>
</dbReference>
<keyword evidence="3" id="KW-1185">Reference proteome</keyword>
<dbReference type="GO" id="GO:0016746">
    <property type="term" value="F:acyltransferase activity"/>
    <property type="evidence" value="ECO:0007669"/>
    <property type="project" value="InterPro"/>
</dbReference>
<feature type="region of interest" description="Disordered" evidence="1">
    <location>
        <begin position="1"/>
        <end position="24"/>
    </location>
</feature>
<dbReference type="AlphaFoldDB" id="A0A540WYU0"/>
<dbReference type="OrthoDB" id="3078238at2"/>
<dbReference type="SUPFAM" id="SSF53901">
    <property type="entry name" value="Thiolase-like"/>
    <property type="match status" value="2"/>
</dbReference>